<dbReference type="EMBL" id="CP027754">
    <property type="protein sequence ID" value="AZE53259.1"/>
    <property type="molecule type" value="Genomic_DNA"/>
</dbReference>
<dbReference type="AlphaFoldDB" id="A0A3G7U3X1"/>
<evidence type="ECO:0000313" key="1">
    <source>
        <dbReference type="EMBL" id="AZE53259.1"/>
    </source>
</evidence>
<name>A0A3G7U3X1_9PSED</name>
<evidence type="ECO:0000313" key="2">
    <source>
        <dbReference type="Proteomes" id="UP000268696"/>
    </source>
</evidence>
<accession>A0A3G7U3X1</accession>
<gene>
    <name evidence="1" type="ORF">C4K03_1088</name>
</gene>
<dbReference type="Proteomes" id="UP000268696">
    <property type="component" value="Chromosome"/>
</dbReference>
<reference evidence="1 2" key="1">
    <citation type="submission" date="2018-03" db="EMBL/GenBank/DDBJ databases">
        <title>Diversity of phytobeneficial traits revealed by whole-genome analysis of worldwide-isolated phenazine-producing Pseudomonas spp.</title>
        <authorList>
            <person name="Biessy A."/>
            <person name="Novinscak A."/>
            <person name="Blom J."/>
            <person name="Leger G."/>
            <person name="Thomashow L.S."/>
            <person name="Cazorla F.M."/>
            <person name="Josic D."/>
            <person name="Filion M."/>
        </authorList>
    </citation>
    <scope>NUCLEOTIDE SEQUENCE [LARGE SCALE GENOMIC DNA]</scope>
    <source>
        <strain evidence="1 2">30B</strain>
    </source>
</reference>
<organism evidence="1 2">
    <name type="scientific">Pseudomonas synxantha</name>
    <dbReference type="NCBI Taxonomy" id="47883"/>
    <lineage>
        <taxon>Bacteria</taxon>
        <taxon>Pseudomonadati</taxon>
        <taxon>Pseudomonadota</taxon>
        <taxon>Gammaproteobacteria</taxon>
        <taxon>Pseudomonadales</taxon>
        <taxon>Pseudomonadaceae</taxon>
        <taxon>Pseudomonas</taxon>
    </lineage>
</organism>
<sequence>MLTLAAQDLCTEHQSYLNWASLQLAETGLALVEACIDGLQADASTQ</sequence>
<proteinExistence type="predicted"/>
<protein>
    <recommendedName>
        <fullName evidence="3">DUF3077 domain-containing protein</fullName>
    </recommendedName>
</protein>
<evidence type="ECO:0008006" key="3">
    <source>
        <dbReference type="Google" id="ProtNLM"/>
    </source>
</evidence>